<sequence>MLLIKLTCFDEPEYLIFRQNRPVARWSATEAWENFILALLERLDLKVEAVDATPTVTSFAEAAGEEEEWETEALLAAVLEVFGPEALGRPLSPTHALAIRHSGLPLVGTESAWLRYRS</sequence>
<dbReference type="OrthoDB" id="10003122at2"/>
<evidence type="ECO:0000313" key="1">
    <source>
        <dbReference type="EMBL" id="GEM82223.1"/>
    </source>
</evidence>
<comment type="caution">
    <text evidence="1">The sequence shown here is derived from an EMBL/GenBank/DDBJ whole genome shotgun (WGS) entry which is preliminary data.</text>
</comment>
<gene>
    <name evidence="1" type="ORF">MHY01S_03890</name>
</gene>
<proteinExistence type="predicted"/>
<accession>A0A511QXV8</accession>
<reference evidence="1 2" key="1">
    <citation type="submission" date="2019-07" db="EMBL/GenBank/DDBJ databases">
        <title>Whole genome shotgun sequence of Meiothermus hypogaeus NBRC 106114.</title>
        <authorList>
            <person name="Hosoyama A."/>
            <person name="Uohara A."/>
            <person name="Ohji S."/>
            <person name="Ichikawa N."/>
        </authorList>
    </citation>
    <scope>NUCLEOTIDE SEQUENCE [LARGE SCALE GENOMIC DNA]</scope>
    <source>
        <strain evidence="1 2">NBRC 106114</strain>
    </source>
</reference>
<dbReference type="EMBL" id="BJXL01000006">
    <property type="protein sequence ID" value="GEM82223.1"/>
    <property type="molecule type" value="Genomic_DNA"/>
</dbReference>
<protein>
    <submittedName>
        <fullName evidence="1">Uncharacterized protein</fullName>
    </submittedName>
</protein>
<organism evidence="1 2">
    <name type="scientific">Meiothermus hypogaeus NBRC 106114</name>
    <dbReference type="NCBI Taxonomy" id="1227553"/>
    <lineage>
        <taxon>Bacteria</taxon>
        <taxon>Thermotogati</taxon>
        <taxon>Deinococcota</taxon>
        <taxon>Deinococci</taxon>
        <taxon>Thermales</taxon>
        <taxon>Thermaceae</taxon>
        <taxon>Meiothermus</taxon>
    </lineage>
</organism>
<evidence type="ECO:0000313" key="2">
    <source>
        <dbReference type="Proteomes" id="UP000321197"/>
    </source>
</evidence>
<dbReference type="AlphaFoldDB" id="A0A511QXV8"/>
<dbReference type="RefSeq" id="WP_024049852.1">
    <property type="nucleotide sequence ID" value="NZ_BJXL01000006.1"/>
</dbReference>
<dbReference type="Proteomes" id="UP000321197">
    <property type="component" value="Unassembled WGS sequence"/>
</dbReference>
<name>A0A511QXV8_9DEIN</name>